<comment type="caution">
    <text evidence="4">The sequence shown here is derived from an EMBL/GenBank/DDBJ whole genome shotgun (WGS) entry which is preliminary data.</text>
</comment>
<evidence type="ECO:0000259" key="3">
    <source>
        <dbReference type="PROSITE" id="PS50158"/>
    </source>
</evidence>
<name>A0A8S3UV60_MYTED</name>
<dbReference type="EMBL" id="CAJPWZ010002969">
    <property type="protein sequence ID" value="CAG2249409.1"/>
    <property type="molecule type" value="Genomic_DNA"/>
</dbReference>
<feature type="domain" description="CCHC-type" evidence="3">
    <location>
        <begin position="12"/>
        <end position="27"/>
    </location>
</feature>
<feature type="compositionally biased region" description="Basic and acidic residues" evidence="2">
    <location>
        <begin position="138"/>
        <end position="154"/>
    </location>
</feature>
<feature type="compositionally biased region" description="Basic residues" evidence="2">
    <location>
        <begin position="124"/>
        <end position="137"/>
    </location>
</feature>
<sequence>MDRDKDKDSIQCFYCKKNGHKKDKCPEKGKQIEPPQVHQRLKWYEILCQEMVILIFRVSRSYMHYFEERDRKQMEEKEERVQKLKELIESTSSDSETENGKKNQKKKKRKHSHSLSDDDELKMNKKRKKSKHKKVKRLKTDKMQSSDNVKDHTKNKLNTRKVYSELLTNYS</sequence>
<evidence type="ECO:0000313" key="5">
    <source>
        <dbReference type="Proteomes" id="UP000683360"/>
    </source>
</evidence>
<feature type="compositionally biased region" description="Basic and acidic residues" evidence="2">
    <location>
        <begin position="69"/>
        <end position="88"/>
    </location>
</feature>
<keyword evidence="1" id="KW-0479">Metal-binding</keyword>
<evidence type="ECO:0000256" key="1">
    <source>
        <dbReference type="PROSITE-ProRule" id="PRU00047"/>
    </source>
</evidence>
<dbReference type="GO" id="GO:0003676">
    <property type="term" value="F:nucleic acid binding"/>
    <property type="evidence" value="ECO:0007669"/>
    <property type="project" value="InterPro"/>
</dbReference>
<evidence type="ECO:0000256" key="2">
    <source>
        <dbReference type="SAM" id="MobiDB-lite"/>
    </source>
</evidence>
<protein>
    <recommendedName>
        <fullName evidence="3">CCHC-type domain-containing protein</fullName>
    </recommendedName>
</protein>
<organism evidence="4 5">
    <name type="scientific">Mytilus edulis</name>
    <name type="common">Blue mussel</name>
    <dbReference type="NCBI Taxonomy" id="6550"/>
    <lineage>
        <taxon>Eukaryota</taxon>
        <taxon>Metazoa</taxon>
        <taxon>Spiralia</taxon>
        <taxon>Lophotrochozoa</taxon>
        <taxon>Mollusca</taxon>
        <taxon>Bivalvia</taxon>
        <taxon>Autobranchia</taxon>
        <taxon>Pteriomorphia</taxon>
        <taxon>Mytilida</taxon>
        <taxon>Mytiloidea</taxon>
        <taxon>Mytilidae</taxon>
        <taxon>Mytilinae</taxon>
        <taxon>Mytilus</taxon>
    </lineage>
</organism>
<dbReference type="Gene3D" id="4.10.60.10">
    <property type="entry name" value="Zinc finger, CCHC-type"/>
    <property type="match status" value="1"/>
</dbReference>
<dbReference type="InterPro" id="IPR001878">
    <property type="entry name" value="Znf_CCHC"/>
</dbReference>
<proteinExistence type="predicted"/>
<dbReference type="GO" id="GO:0008270">
    <property type="term" value="F:zinc ion binding"/>
    <property type="evidence" value="ECO:0007669"/>
    <property type="project" value="UniProtKB-KW"/>
</dbReference>
<dbReference type="SUPFAM" id="SSF57756">
    <property type="entry name" value="Retrovirus zinc finger-like domains"/>
    <property type="match status" value="1"/>
</dbReference>
<dbReference type="Proteomes" id="UP000683360">
    <property type="component" value="Unassembled WGS sequence"/>
</dbReference>
<dbReference type="AlphaFoldDB" id="A0A8S3UV60"/>
<keyword evidence="1" id="KW-0863">Zinc-finger</keyword>
<accession>A0A8S3UV60</accession>
<feature type="region of interest" description="Disordered" evidence="2">
    <location>
        <begin position="69"/>
        <end position="171"/>
    </location>
</feature>
<keyword evidence="1" id="KW-0862">Zinc</keyword>
<evidence type="ECO:0000313" key="4">
    <source>
        <dbReference type="EMBL" id="CAG2249409.1"/>
    </source>
</evidence>
<gene>
    <name evidence="4" type="ORF">MEDL_61207</name>
</gene>
<keyword evidence="5" id="KW-1185">Reference proteome</keyword>
<reference evidence="4" key="1">
    <citation type="submission" date="2021-03" db="EMBL/GenBank/DDBJ databases">
        <authorList>
            <person name="Bekaert M."/>
        </authorList>
    </citation>
    <scope>NUCLEOTIDE SEQUENCE</scope>
</reference>
<dbReference type="OrthoDB" id="6188757at2759"/>
<feature type="compositionally biased region" description="Basic residues" evidence="2">
    <location>
        <begin position="102"/>
        <end position="113"/>
    </location>
</feature>
<dbReference type="PROSITE" id="PS50158">
    <property type="entry name" value="ZF_CCHC"/>
    <property type="match status" value="1"/>
</dbReference>
<dbReference type="InterPro" id="IPR036875">
    <property type="entry name" value="Znf_CCHC_sf"/>
</dbReference>